<evidence type="ECO:0000259" key="10">
    <source>
        <dbReference type="Pfam" id="PF01764"/>
    </source>
</evidence>
<dbReference type="InterPro" id="IPR029058">
    <property type="entry name" value="AB_hydrolase_fold"/>
</dbReference>
<dbReference type="Gene3D" id="3.40.50.1820">
    <property type="entry name" value="alpha/beta hydrolase"/>
    <property type="match status" value="1"/>
</dbReference>
<sequence>MPPSIRLLEPDQLPFNTKEGTEQMFHSRAVSASERSLTGCSSDANHLRLQSQPKISSHLVHPIRLRYVTFQEEGAISGPMAKALLLPVPTAATASPTVLREISTSHSSCKFGSSTVFGSSLRRTNNFSGLEEAGDSSYKLRIRSGRSSSRGDEILPKSSASSSVSLQETEAFDSSTYIEDQGRDPKHPYAHLKVGERWPEFQGKNNWAGLLDPLDPVLRGEIIRYGEFCQVAYDGFDYDSHSRYCGSCRWNKQKLLAKTGLANRGYEVTDYLYSTSGLGVTKVFKKFKKDDDDDDNNNKSWDQESNWMGYIAVSTDPKEIARLGRRDIVIVWRGTVTGLEWAENCRDYLAPGAFDYENGLGTDEIKFEAGFVDLYVSKSKSENSRFTKKSAREQVHAAVRRLCRKYKNEQLSFSITGHSLGSAMAKLTAYDLAENAYQWRQKNLQVKDFNKIPITVFSFAGPRVGNDAFRDRMDELGVKVLRIVNKHDSIPKVPGILLNEGLDFVETNAEWLYHWIERLPWTYTHCGVELQIDHMVSPYLKKMPVYKLANAKSNAHNLEAYLHVLNGFTGKKEFNPLFDRDLALVNKDGDILRSKHSIPPAWRQEENKGLMRTKVGRWIPRDRDPEDIPQYEDLNDEPHLEFVPTNASSW</sequence>
<reference evidence="11 12" key="1">
    <citation type="submission" date="2024-09" db="EMBL/GenBank/DDBJ databases">
        <title>Chromosome-scale assembly of Riccia sorocarpa.</title>
        <authorList>
            <person name="Paukszto L."/>
        </authorList>
    </citation>
    <scope>NUCLEOTIDE SEQUENCE [LARGE SCALE GENOMIC DNA]</scope>
    <source>
        <strain evidence="11">LP-2024</strain>
        <tissue evidence="11">Aerial parts of the thallus</tissue>
    </source>
</reference>
<gene>
    <name evidence="11" type="ORF">R1sor_010227</name>
</gene>
<dbReference type="GO" id="GO:0008970">
    <property type="term" value="F:phospholipase A1 activity"/>
    <property type="evidence" value="ECO:0007669"/>
    <property type="project" value="UniProtKB-ARBA"/>
</dbReference>
<dbReference type="AlphaFoldDB" id="A0ABD3HYV4"/>
<evidence type="ECO:0000256" key="1">
    <source>
        <dbReference type="ARBA" id="ARBA00004229"/>
    </source>
</evidence>
<dbReference type="PANTHER" id="PTHR31403">
    <property type="entry name" value="PHOSPHOLIPASE A1-IBETA2, CHLOROPLASTIC"/>
    <property type="match status" value="1"/>
</dbReference>
<comment type="caution">
    <text evidence="11">The sequence shown here is derived from an EMBL/GenBank/DDBJ whole genome shotgun (WGS) entry which is preliminary data.</text>
</comment>
<keyword evidence="7" id="KW-0442">Lipid degradation</keyword>
<dbReference type="SUPFAM" id="SSF53474">
    <property type="entry name" value="alpha/beta-Hydrolases"/>
    <property type="match status" value="1"/>
</dbReference>
<protein>
    <recommendedName>
        <fullName evidence="10">Fungal lipase-type domain-containing protein</fullName>
    </recommendedName>
</protein>
<dbReference type="FunFam" id="3.40.50.1820:FF:000065">
    <property type="entry name" value="Phospholipase A1-II 3"/>
    <property type="match status" value="1"/>
</dbReference>
<accession>A0ABD3HYV4</accession>
<dbReference type="PANTHER" id="PTHR31403:SF7">
    <property type="entry name" value="PHOSPHOLIPASE A1-IGAMMA3, CHLOROPLASTIC"/>
    <property type="match status" value="1"/>
</dbReference>
<keyword evidence="12" id="KW-1185">Reference proteome</keyword>
<organism evidence="11 12">
    <name type="scientific">Riccia sorocarpa</name>
    <dbReference type="NCBI Taxonomy" id="122646"/>
    <lineage>
        <taxon>Eukaryota</taxon>
        <taxon>Viridiplantae</taxon>
        <taxon>Streptophyta</taxon>
        <taxon>Embryophyta</taxon>
        <taxon>Marchantiophyta</taxon>
        <taxon>Marchantiopsida</taxon>
        <taxon>Marchantiidae</taxon>
        <taxon>Marchantiales</taxon>
        <taxon>Ricciaceae</taxon>
        <taxon>Riccia</taxon>
    </lineage>
</organism>
<keyword evidence="8" id="KW-0443">Lipid metabolism</keyword>
<evidence type="ECO:0000256" key="6">
    <source>
        <dbReference type="ARBA" id="ARBA00022946"/>
    </source>
</evidence>
<feature type="domain" description="Fungal lipase-type" evidence="10">
    <location>
        <begin position="329"/>
        <end position="496"/>
    </location>
</feature>
<evidence type="ECO:0000256" key="5">
    <source>
        <dbReference type="ARBA" id="ARBA00022801"/>
    </source>
</evidence>
<evidence type="ECO:0000256" key="7">
    <source>
        <dbReference type="ARBA" id="ARBA00022963"/>
    </source>
</evidence>
<keyword evidence="3" id="KW-0150">Chloroplast</keyword>
<evidence type="ECO:0000256" key="2">
    <source>
        <dbReference type="ARBA" id="ARBA00010701"/>
    </source>
</evidence>
<feature type="region of interest" description="Disordered" evidence="9">
    <location>
        <begin position="148"/>
        <end position="167"/>
    </location>
</feature>
<keyword evidence="5" id="KW-0378">Hydrolase</keyword>
<dbReference type="GO" id="GO:0016042">
    <property type="term" value="P:lipid catabolic process"/>
    <property type="evidence" value="ECO:0007669"/>
    <property type="project" value="UniProtKB-KW"/>
</dbReference>
<dbReference type="CDD" id="cd00519">
    <property type="entry name" value="Lipase_3"/>
    <property type="match status" value="1"/>
</dbReference>
<dbReference type="EMBL" id="JBJQOH010000002">
    <property type="protein sequence ID" value="KAL3696151.1"/>
    <property type="molecule type" value="Genomic_DNA"/>
</dbReference>
<keyword evidence="6" id="KW-0809">Transit peptide</keyword>
<evidence type="ECO:0000256" key="8">
    <source>
        <dbReference type="ARBA" id="ARBA00023098"/>
    </source>
</evidence>
<comment type="subcellular location">
    <subcellularLocation>
        <location evidence="1">Plastid</location>
        <location evidence="1">Chloroplast</location>
    </subcellularLocation>
</comment>
<evidence type="ECO:0000313" key="12">
    <source>
        <dbReference type="Proteomes" id="UP001633002"/>
    </source>
</evidence>
<name>A0ABD3HYV4_9MARC</name>
<evidence type="ECO:0000256" key="4">
    <source>
        <dbReference type="ARBA" id="ARBA00022640"/>
    </source>
</evidence>
<dbReference type="InterPro" id="IPR002921">
    <property type="entry name" value="Fungal_lipase-type"/>
</dbReference>
<dbReference type="GO" id="GO:0009507">
    <property type="term" value="C:chloroplast"/>
    <property type="evidence" value="ECO:0007669"/>
    <property type="project" value="UniProtKB-SubCell"/>
</dbReference>
<keyword evidence="4" id="KW-0934">Plastid</keyword>
<dbReference type="Proteomes" id="UP001633002">
    <property type="component" value="Unassembled WGS sequence"/>
</dbReference>
<evidence type="ECO:0000313" key="11">
    <source>
        <dbReference type="EMBL" id="KAL3696151.1"/>
    </source>
</evidence>
<evidence type="ECO:0000256" key="3">
    <source>
        <dbReference type="ARBA" id="ARBA00022528"/>
    </source>
</evidence>
<proteinExistence type="inferred from homology"/>
<dbReference type="Pfam" id="PF01764">
    <property type="entry name" value="Lipase_3"/>
    <property type="match status" value="1"/>
</dbReference>
<evidence type="ECO:0000256" key="9">
    <source>
        <dbReference type="SAM" id="MobiDB-lite"/>
    </source>
</evidence>
<comment type="similarity">
    <text evidence="2">Belongs to the AB hydrolase superfamily. Lipase family.</text>
</comment>